<name>X1QIS8_9ZZZZ</name>
<evidence type="ECO:0000313" key="2">
    <source>
        <dbReference type="EMBL" id="GAI54721.1"/>
    </source>
</evidence>
<evidence type="ECO:0000256" key="1">
    <source>
        <dbReference type="SAM" id="MobiDB-lite"/>
    </source>
</evidence>
<sequence length="52" mass="5653">CAQKEEKLAGEQGGTMVIGSTDPPTSISPLAPSMFGSNEILDLLFMHLQYWL</sequence>
<reference evidence="2" key="1">
    <citation type="journal article" date="2014" name="Front. Microbiol.">
        <title>High frequency of phylogenetically diverse reductive dehalogenase-homologous genes in deep subseafloor sedimentary metagenomes.</title>
        <authorList>
            <person name="Kawai M."/>
            <person name="Futagami T."/>
            <person name="Toyoda A."/>
            <person name="Takaki Y."/>
            <person name="Nishi S."/>
            <person name="Hori S."/>
            <person name="Arai W."/>
            <person name="Tsubouchi T."/>
            <person name="Morono Y."/>
            <person name="Uchiyama I."/>
            <person name="Ito T."/>
            <person name="Fujiyama A."/>
            <person name="Inagaki F."/>
            <person name="Takami H."/>
        </authorList>
    </citation>
    <scope>NUCLEOTIDE SEQUENCE</scope>
    <source>
        <strain evidence="2">Expedition CK06-06</strain>
    </source>
</reference>
<proteinExistence type="predicted"/>
<dbReference type="EMBL" id="BARV01043199">
    <property type="protein sequence ID" value="GAI54721.1"/>
    <property type="molecule type" value="Genomic_DNA"/>
</dbReference>
<organism evidence="2">
    <name type="scientific">marine sediment metagenome</name>
    <dbReference type="NCBI Taxonomy" id="412755"/>
    <lineage>
        <taxon>unclassified sequences</taxon>
        <taxon>metagenomes</taxon>
        <taxon>ecological metagenomes</taxon>
    </lineage>
</organism>
<dbReference type="AlphaFoldDB" id="X1QIS8"/>
<feature type="non-terminal residue" evidence="2">
    <location>
        <position position="1"/>
    </location>
</feature>
<comment type="caution">
    <text evidence="2">The sequence shown here is derived from an EMBL/GenBank/DDBJ whole genome shotgun (WGS) entry which is preliminary data.</text>
</comment>
<protein>
    <submittedName>
        <fullName evidence="2">Uncharacterized protein</fullName>
    </submittedName>
</protein>
<feature type="region of interest" description="Disordered" evidence="1">
    <location>
        <begin position="1"/>
        <end position="25"/>
    </location>
</feature>
<accession>X1QIS8</accession>
<gene>
    <name evidence="2" type="ORF">S06H3_64597</name>
</gene>